<feature type="coiled-coil region" evidence="9">
    <location>
        <begin position="164"/>
        <end position="205"/>
    </location>
</feature>
<feature type="transmembrane region" description="Helical" evidence="10">
    <location>
        <begin position="137"/>
        <end position="159"/>
    </location>
</feature>
<evidence type="ECO:0000256" key="2">
    <source>
        <dbReference type="ARBA" id="ARBA00012438"/>
    </source>
</evidence>
<dbReference type="GO" id="GO:0005524">
    <property type="term" value="F:ATP binding"/>
    <property type="evidence" value="ECO:0007669"/>
    <property type="project" value="UniProtKB-KW"/>
</dbReference>
<sequence>MEQRRARRRTAREWALDVLAFLFAVGWAGLVVLAYELDDAPLATPGWAAVADFYGWAAGCLLLWARRSRPVPVALATVLLSAVSGTAAGAMLVALYGAAVRRPPRTALLLGLLSVACGAANTLIWRDLTLPVWGNLLFGAVLTAVISFSVIGWGLLVGARRRLIGSLRERAVRAEREAELQAEQVRLAEREARLLAEQARRAERERITREMHDALGHRLSLLSVHAGALAYRTDASREEVAQAAGVIRESAHQALQDLREVIGMLRSAEEDDGAGAERPQPTLAGVEELVAESADAGMRVRLDRRLDGADAERAPGTLARSAYRIVQEALTNARKHAPGAEVAVVLEGGREEGLTVEVASGPADGDAPRLPAGSGQGLIGLAERAALVGGRLEHGPTPDGGFRVAAWLPWPS</sequence>
<keyword evidence="4" id="KW-0808">Transferase</keyword>
<dbReference type="InterPro" id="IPR003594">
    <property type="entry name" value="HATPase_dom"/>
</dbReference>
<dbReference type="GO" id="GO:0016020">
    <property type="term" value="C:membrane"/>
    <property type="evidence" value="ECO:0007669"/>
    <property type="project" value="InterPro"/>
</dbReference>
<evidence type="ECO:0000313" key="13">
    <source>
        <dbReference type="EMBL" id="MBB5433309.1"/>
    </source>
</evidence>
<feature type="transmembrane region" description="Helical" evidence="10">
    <location>
        <begin position="107"/>
        <end position="125"/>
    </location>
</feature>
<keyword evidence="9" id="KW-0175">Coiled coil</keyword>
<dbReference type="Gene3D" id="1.20.5.1930">
    <property type="match status" value="1"/>
</dbReference>
<dbReference type="AlphaFoldDB" id="A0A7W8QN29"/>
<comment type="catalytic activity">
    <reaction evidence="1">
        <text>ATP + protein L-histidine = ADP + protein N-phospho-L-histidine.</text>
        <dbReference type="EC" id="2.7.13.3"/>
    </reaction>
</comment>
<keyword evidence="14" id="KW-1185">Reference proteome</keyword>
<keyword evidence="8" id="KW-0902">Two-component regulatory system</keyword>
<dbReference type="GO" id="GO:0046983">
    <property type="term" value="F:protein dimerization activity"/>
    <property type="evidence" value="ECO:0007669"/>
    <property type="project" value="InterPro"/>
</dbReference>
<evidence type="ECO:0000256" key="1">
    <source>
        <dbReference type="ARBA" id="ARBA00000085"/>
    </source>
</evidence>
<dbReference type="PANTHER" id="PTHR24421:SF10">
    <property type="entry name" value="NITRATE_NITRITE SENSOR PROTEIN NARQ"/>
    <property type="match status" value="1"/>
</dbReference>
<dbReference type="EMBL" id="JACHDB010000001">
    <property type="protein sequence ID" value="MBB5433309.1"/>
    <property type="molecule type" value="Genomic_DNA"/>
</dbReference>
<gene>
    <name evidence="13" type="ORF">HDA36_003393</name>
</gene>
<evidence type="ECO:0000259" key="12">
    <source>
        <dbReference type="Pfam" id="PF07730"/>
    </source>
</evidence>
<accession>A0A7W8QN29</accession>
<dbReference type="InterPro" id="IPR011712">
    <property type="entry name" value="Sig_transdc_His_kin_sub3_dim/P"/>
</dbReference>
<keyword evidence="6 13" id="KW-0418">Kinase</keyword>
<dbReference type="RefSeq" id="WP_184392944.1">
    <property type="nucleotide sequence ID" value="NZ_BAAAJD010000138.1"/>
</dbReference>
<dbReference type="PANTHER" id="PTHR24421">
    <property type="entry name" value="NITRATE/NITRITE SENSOR PROTEIN NARX-RELATED"/>
    <property type="match status" value="1"/>
</dbReference>
<keyword evidence="7" id="KW-0067">ATP-binding</keyword>
<comment type="caution">
    <text evidence="13">The sequence shown here is derived from an EMBL/GenBank/DDBJ whole genome shotgun (WGS) entry which is preliminary data.</text>
</comment>
<feature type="domain" description="Histidine kinase/HSP90-like ATPase" evidence="11">
    <location>
        <begin position="320"/>
        <end position="410"/>
    </location>
</feature>
<dbReference type="InterPro" id="IPR050482">
    <property type="entry name" value="Sensor_HK_TwoCompSys"/>
</dbReference>
<dbReference type="GO" id="GO:0000155">
    <property type="term" value="F:phosphorelay sensor kinase activity"/>
    <property type="evidence" value="ECO:0007669"/>
    <property type="project" value="InterPro"/>
</dbReference>
<evidence type="ECO:0000256" key="9">
    <source>
        <dbReference type="SAM" id="Coils"/>
    </source>
</evidence>
<keyword evidence="10" id="KW-0472">Membrane</keyword>
<dbReference type="SUPFAM" id="SSF55874">
    <property type="entry name" value="ATPase domain of HSP90 chaperone/DNA topoisomerase II/histidine kinase"/>
    <property type="match status" value="1"/>
</dbReference>
<protein>
    <recommendedName>
        <fullName evidence="2">histidine kinase</fullName>
        <ecNumber evidence="2">2.7.13.3</ecNumber>
    </recommendedName>
</protein>
<evidence type="ECO:0000256" key="10">
    <source>
        <dbReference type="SAM" id="Phobius"/>
    </source>
</evidence>
<keyword evidence="5" id="KW-0547">Nucleotide-binding</keyword>
<proteinExistence type="predicted"/>
<evidence type="ECO:0000256" key="8">
    <source>
        <dbReference type="ARBA" id="ARBA00023012"/>
    </source>
</evidence>
<feature type="domain" description="Signal transduction histidine kinase subgroup 3 dimerisation and phosphoacceptor" evidence="12">
    <location>
        <begin position="203"/>
        <end position="269"/>
    </location>
</feature>
<dbReference type="Pfam" id="PF02518">
    <property type="entry name" value="HATPase_c"/>
    <property type="match status" value="1"/>
</dbReference>
<evidence type="ECO:0000256" key="5">
    <source>
        <dbReference type="ARBA" id="ARBA00022741"/>
    </source>
</evidence>
<dbReference type="CDD" id="cd16917">
    <property type="entry name" value="HATPase_UhpB-NarQ-NarX-like"/>
    <property type="match status" value="1"/>
</dbReference>
<reference evidence="13 14" key="1">
    <citation type="submission" date="2020-08" db="EMBL/GenBank/DDBJ databases">
        <title>Sequencing the genomes of 1000 actinobacteria strains.</title>
        <authorList>
            <person name="Klenk H.-P."/>
        </authorList>
    </citation>
    <scope>NUCLEOTIDE SEQUENCE [LARGE SCALE GENOMIC DNA]</scope>
    <source>
        <strain evidence="13 14">DSM 44551</strain>
    </source>
</reference>
<evidence type="ECO:0000259" key="11">
    <source>
        <dbReference type="Pfam" id="PF02518"/>
    </source>
</evidence>
<keyword evidence="10" id="KW-1133">Transmembrane helix</keyword>
<dbReference type="Proteomes" id="UP000572635">
    <property type="component" value="Unassembled WGS sequence"/>
</dbReference>
<feature type="transmembrane region" description="Helical" evidence="10">
    <location>
        <begin position="14"/>
        <end position="35"/>
    </location>
</feature>
<evidence type="ECO:0000256" key="3">
    <source>
        <dbReference type="ARBA" id="ARBA00022553"/>
    </source>
</evidence>
<organism evidence="13 14">
    <name type="scientific">Nocardiopsis composta</name>
    <dbReference type="NCBI Taxonomy" id="157465"/>
    <lineage>
        <taxon>Bacteria</taxon>
        <taxon>Bacillati</taxon>
        <taxon>Actinomycetota</taxon>
        <taxon>Actinomycetes</taxon>
        <taxon>Streptosporangiales</taxon>
        <taxon>Nocardiopsidaceae</taxon>
        <taxon>Nocardiopsis</taxon>
    </lineage>
</organism>
<dbReference type="EC" id="2.7.13.3" evidence="2"/>
<name>A0A7W8QN29_9ACTN</name>
<dbReference type="Gene3D" id="3.30.565.10">
    <property type="entry name" value="Histidine kinase-like ATPase, C-terminal domain"/>
    <property type="match status" value="1"/>
</dbReference>
<dbReference type="Pfam" id="PF07730">
    <property type="entry name" value="HisKA_3"/>
    <property type="match status" value="1"/>
</dbReference>
<evidence type="ECO:0000313" key="14">
    <source>
        <dbReference type="Proteomes" id="UP000572635"/>
    </source>
</evidence>
<feature type="transmembrane region" description="Helical" evidence="10">
    <location>
        <begin position="73"/>
        <end position="95"/>
    </location>
</feature>
<dbReference type="InterPro" id="IPR036890">
    <property type="entry name" value="HATPase_C_sf"/>
</dbReference>
<keyword evidence="3" id="KW-0597">Phosphoprotein</keyword>
<keyword evidence="10" id="KW-0812">Transmembrane</keyword>
<evidence type="ECO:0000256" key="6">
    <source>
        <dbReference type="ARBA" id="ARBA00022777"/>
    </source>
</evidence>
<evidence type="ECO:0000256" key="4">
    <source>
        <dbReference type="ARBA" id="ARBA00022679"/>
    </source>
</evidence>
<evidence type="ECO:0000256" key="7">
    <source>
        <dbReference type="ARBA" id="ARBA00022840"/>
    </source>
</evidence>